<comment type="caution">
    <text evidence="8">The sequence shown here is derived from an EMBL/GenBank/DDBJ whole genome shotgun (WGS) entry which is preliminary data.</text>
</comment>
<name>A0A550JJH1_9BACT</name>
<feature type="domain" description="AAA" evidence="7">
    <location>
        <begin position="109"/>
        <end position="229"/>
    </location>
</feature>
<proteinExistence type="predicted"/>
<evidence type="ECO:0000313" key="9">
    <source>
        <dbReference type="Proteomes" id="UP000317155"/>
    </source>
</evidence>
<dbReference type="InterPro" id="IPR025669">
    <property type="entry name" value="AAA_dom"/>
</dbReference>
<keyword evidence="4" id="KW-0067">ATP-binding</keyword>
<dbReference type="InterPro" id="IPR027417">
    <property type="entry name" value="P-loop_NTPase"/>
</dbReference>
<dbReference type="OrthoDB" id="9812433at2"/>
<protein>
    <submittedName>
        <fullName evidence="8">Polysaccharide biosynthesis tyrosine autokinase</fullName>
        <ecNumber evidence="8">2.7.10.2</ecNumber>
    </submittedName>
</protein>
<dbReference type="SUPFAM" id="SSF52540">
    <property type="entry name" value="P-loop containing nucleoside triphosphate hydrolases"/>
    <property type="match status" value="1"/>
</dbReference>
<evidence type="ECO:0000256" key="3">
    <source>
        <dbReference type="ARBA" id="ARBA00022777"/>
    </source>
</evidence>
<dbReference type="GO" id="GO:0005524">
    <property type="term" value="F:ATP binding"/>
    <property type="evidence" value="ECO:0007669"/>
    <property type="project" value="UniProtKB-KW"/>
</dbReference>
<organism evidence="8 9">
    <name type="scientific">Trichloromonas acetexigens</name>
    <dbReference type="NCBI Taxonomy" id="38815"/>
    <lineage>
        <taxon>Bacteria</taxon>
        <taxon>Pseudomonadati</taxon>
        <taxon>Thermodesulfobacteriota</taxon>
        <taxon>Desulfuromonadia</taxon>
        <taxon>Desulfuromonadales</taxon>
        <taxon>Trichloromonadaceae</taxon>
        <taxon>Trichloromonas</taxon>
    </lineage>
</organism>
<reference evidence="8 9" key="1">
    <citation type="submission" date="2019-07" db="EMBL/GenBank/DDBJ databases">
        <title>Insights of Desulfuromonas acetexigens electromicrobiology.</title>
        <authorList>
            <person name="Katuri K."/>
            <person name="Sapireddy V."/>
            <person name="Shaw D.R."/>
            <person name="Saikaly P."/>
        </authorList>
    </citation>
    <scope>NUCLEOTIDE SEQUENCE [LARGE SCALE GENOMIC DNA]</scope>
    <source>
        <strain evidence="8 9">2873</strain>
    </source>
</reference>
<evidence type="ECO:0000256" key="4">
    <source>
        <dbReference type="ARBA" id="ARBA00022840"/>
    </source>
</evidence>
<evidence type="ECO:0000313" key="8">
    <source>
        <dbReference type="EMBL" id="TRO83345.1"/>
    </source>
</evidence>
<feature type="region of interest" description="Disordered" evidence="6">
    <location>
        <begin position="15"/>
        <end position="39"/>
    </location>
</feature>
<dbReference type="Gene3D" id="3.40.50.300">
    <property type="entry name" value="P-loop containing nucleotide triphosphate hydrolases"/>
    <property type="match status" value="1"/>
</dbReference>
<dbReference type="EMBL" id="VJVV01000002">
    <property type="protein sequence ID" value="TRO83345.1"/>
    <property type="molecule type" value="Genomic_DNA"/>
</dbReference>
<dbReference type="RefSeq" id="WP_092056271.1">
    <property type="nucleotide sequence ID" value="NZ_FOJJ01000012.1"/>
</dbReference>
<keyword evidence="2" id="KW-0547">Nucleotide-binding</keyword>
<dbReference type="AlphaFoldDB" id="A0A550JJH1"/>
<dbReference type="PANTHER" id="PTHR32309">
    <property type="entry name" value="TYROSINE-PROTEIN KINASE"/>
    <property type="match status" value="1"/>
</dbReference>
<dbReference type="CDD" id="cd05387">
    <property type="entry name" value="BY-kinase"/>
    <property type="match status" value="1"/>
</dbReference>
<dbReference type="InterPro" id="IPR005702">
    <property type="entry name" value="Wzc-like_C"/>
</dbReference>
<evidence type="ECO:0000256" key="1">
    <source>
        <dbReference type="ARBA" id="ARBA00022679"/>
    </source>
</evidence>
<gene>
    <name evidence="8" type="ORF">FL622_04475</name>
</gene>
<evidence type="ECO:0000259" key="7">
    <source>
        <dbReference type="Pfam" id="PF13614"/>
    </source>
</evidence>
<evidence type="ECO:0000256" key="6">
    <source>
        <dbReference type="SAM" id="MobiDB-lite"/>
    </source>
</evidence>
<dbReference type="NCBIfam" id="TIGR01007">
    <property type="entry name" value="eps_fam"/>
    <property type="match status" value="1"/>
</dbReference>
<keyword evidence="5" id="KW-0829">Tyrosine-protein kinase</keyword>
<sequence>MSRIEKAIEMAAKKRQAIAPVSPEPSVEPTQTPPKAEEIVTPSAVATREPGHYEARHEVFASVPPPVIRNPFLVTATGETGPASEQYRKLKSAIVKLAQLGRFDKSLMVTSAIGGEGKTLTSINLAITLAQEFDHTVLLVEADIRRPTIMKYMEMESPVGLTDCVLDGIDVGDVLVKTGIGKLSILPAGRTVPNPVELFSSNRMQNLLLEIKNRYPDRYVIVDTTPLLPFAEPQFIAGAVGGVLFVVREGYTSTDKAVKALGLLKNHNLLGVVCNGVSQVHSGGKYGYYGYYGYK</sequence>
<dbReference type="Proteomes" id="UP000317155">
    <property type="component" value="Unassembled WGS sequence"/>
</dbReference>
<evidence type="ECO:0000256" key="2">
    <source>
        <dbReference type="ARBA" id="ARBA00022741"/>
    </source>
</evidence>
<dbReference type="InterPro" id="IPR050445">
    <property type="entry name" value="Bact_polysacc_biosynth/exp"/>
</dbReference>
<dbReference type="GO" id="GO:0004715">
    <property type="term" value="F:non-membrane spanning protein tyrosine kinase activity"/>
    <property type="evidence" value="ECO:0007669"/>
    <property type="project" value="UniProtKB-EC"/>
</dbReference>
<keyword evidence="1 8" id="KW-0808">Transferase</keyword>
<dbReference type="EC" id="2.7.10.2" evidence="8"/>
<dbReference type="PANTHER" id="PTHR32309:SF31">
    <property type="entry name" value="CAPSULAR EXOPOLYSACCHARIDE FAMILY"/>
    <property type="match status" value="1"/>
</dbReference>
<evidence type="ECO:0000256" key="5">
    <source>
        <dbReference type="ARBA" id="ARBA00023137"/>
    </source>
</evidence>
<keyword evidence="3 8" id="KW-0418">Kinase</keyword>
<accession>A0A550JJH1</accession>
<dbReference type="Pfam" id="PF13614">
    <property type="entry name" value="AAA_31"/>
    <property type="match status" value="1"/>
</dbReference>
<dbReference type="NCBIfam" id="TIGR03018">
    <property type="entry name" value="pepcterm_TyrKin"/>
    <property type="match status" value="1"/>
</dbReference>
<keyword evidence="9" id="KW-1185">Reference proteome</keyword>